<feature type="transmembrane region" description="Helical" evidence="6">
    <location>
        <begin position="196"/>
        <end position="217"/>
    </location>
</feature>
<dbReference type="EMBL" id="PZQS01000003">
    <property type="protein sequence ID" value="PVD33459.1"/>
    <property type="molecule type" value="Genomic_DNA"/>
</dbReference>
<evidence type="ECO:0000256" key="5">
    <source>
        <dbReference type="ARBA" id="ARBA00023136"/>
    </source>
</evidence>
<proteinExistence type="inferred from homology"/>
<evidence type="ECO:0000256" key="4">
    <source>
        <dbReference type="ARBA" id="ARBA00022989"/>
    </source>
</evidence>
<reference evidence="8 9" key="1">
    <citation type="submission" date="2018-04" db="EMBL/GenBank/DDBJ databases">
        <title>The genome of golden apple snail Pomacea canaliculata provides insight into stress tolerance and invasive adaptation.</title>
        <authorList>
            <person name="Liu C."/>
            <person name="Liu B."/>
            <person name="Ren Y."/>
            <person name="Zhang Y."/>
            <person name="Wang H."/>
            <person name="Li S."/>
            <person name="Jiang F."/>
            <person name="Yin L."/>
            <person name="Zhang G."/>
            <person name="Qian W."/>
            <person name="Fan W."/>
        </authorList>
    </citation>
    <scope>NUCLEOTIDE SEQUENCE [LARGE SCALE GENOMIC DNA]</scope>
    <source>
        <strain evidence="8">SZHN2017</strain>
        <tissue evidence="8">Muscle</tissue>
    </source>
</reference>
<evidence type="ECO:0000256" key="6">
    <source>
        <dbReference type="SAM" id="Phobius"/>
    </source>
</evidence>
<dbReference type="AlphaFoldDB" id="A0A2T7PJ66"/>
<feature type="signal peptide" evidence="7">
    <location>
        <begin position="1"/>
        <end position="23"/>
    </location>
</feature>
<comment type="similarity">
    <text evidence="2">Belongs to the ZIP transporter (TC 2.A.5) family.</text>
</comment>
<feature type="transmembrane region" description="Helical" evidence="6">
    <location>
        <begin position="237"/>
        <end position="258"/>
    </location>
</feature>
<dbReference type="InterPro" id="IPR003689">
    <property type="entry name" value="ZIP"/>
</dbReference>
<evidence type="ECO:0000256" key="1">
    <source>
        <dbReference type="ARBA" id="ARBA00004141"/>
    </source>
</evidence>
<evidence type="ECO:0000313" key="9">
    <source>
        <dbReference type="Proteomes" id="UP000245119"/>
    </source>
</evidence>
<evidence type="ECO:0000256" key="7">
    <source>
        <dbReference type="SAM" id="SignalP"/>
    </source>
</evidence>
<dbReference type="GO" id="GO:0030003">
    <property type="term" value="P:intracellular monoatomic cation homeostasis"/>
    <property type="evidence" value="ECO:0007669"/>
    <property type="project" value="TreeGrafter"/>
</dbReference>
<accession>A0A2T7PJ66</accession>
<evidence type="ECO:0000256" key="2">
    <source>
        <dbReference type="ARBA" id="ARBA00006939"/>
    </source>
</evidence>
<dbReference type="GO" id="GO:0005886">
    <property type="term" value="C:plasma membrane"/>
    <property type="evidence" value="ECO:0007669"/>
    <property type="project" value="TreeGrafter"/>
</dbReference>
<feature type="transmembrane region" description="Helical" evidence="6">
    <location>
        <begin position="724"/>
        <end position="744"/>
    </location>
</feature>
<dbReference type="GO" id="GO:0005385">
    <property type="term" value="F:zinc ion transmembrane transporter activity"/>
    <property type="evidence" value="ECO:0007669"/>
    <property type="project" value="TreeGrafter"/>
</dbReference>
<feature type="transmembrane region" description="Helical" evidence="6">
    <location>
        <begin position="390"/>
        <end position="410"/>
    </location>
</feature>
<keyword evidence="3 6" id="KW-0812">Transmembrane</keyword>
<feature type="chain" id="PRO_5015532785" description="Zinc transporter ZIP14" evidence="7">
    <location>
        <begin position="24"/>
        <end position="828"/>
    </location>
</feature>
<comment type="subcellular location">
    <subcellularLocation>
        <location evidence="1">Membrane</location>
        <topology evidence="1">Multi-pass membrane protein</topology>
    </subcellularLocation>
</comment>
<dbReference type="InterPro" id="IPR050799">
    <property type="entry name" value="ZIP_Transporter"/>
</dbReference>
<dbReference type="Pfam" id="PF02535">
    <property type="entry name" value="Zip"/>
    <property type="match status" value="2"/>
</dbReference>
<dbReference type="OrthoDB" id="200954at2759"/>
<name>A0A2T7PJ66_POMCA</name>
<feature type="transmembrane region" description="Helical" evidence="6">
    <location>
        <begin position="416"/>
        <end position="434"/>
    </location>
</feature>
<comment type="caution">
    <text evidence="8">The sequence shown here is derived from an EMBL/GenBank/DDBJ whole genome shotgun (WGS) entry which is preliminary data.</text>
</comment>
<evidence type="ECO:0000256" key="3">
    <source>
        <dbReference type="ARBA" id="ARBA00022692"/>
    </source>
</evidence>
<gene>
    <name evidence="8" type="ORF">C0Q70_04715</name>
</gene>
<feature type="transmembrane region" description="Helical" evidence="6">
    <location>
        <begin position="515"/>
        <end position="536"/>
    </location>
</feature>
<feature type="transmembrane region" description="Helical" evidence="6">
    <location>
        <begin position="163"/>
        <end position="184"/>
    </location>
</feature>
<feature type="transmembrane region" description="Helical" evidence="6">
    <location>
        <begin position="750"/>
        <end position="768"/>
    </location>
</feature>
<keyword evidence="5 6" id="KW-0472">Membrane</keyword>
<keyword evidence="7" id="KW-0732">Signal</keyword>
<sequence>MESSRFWMCCAGLLVLATSSSLSQEQTSDQVLNSGCLANLTLEKYKRVADGFQTARDGLSMEDFHNLLMALQKNPLPTSVMPVVTEHPCKETTTPSGNEEKSFNCSGCLTVSDIYYHYRGNQGLNYTNLPDALQQAVLSVVDPACAQEPVESNMFNKPTTGQAWGYGSGFVCLICIISNIGGLLTPVMSKKFFQRILQFLVAMGAGTLAATGLLVLIPEAFHIASCEHLAEDYIWKAATALISIYVFFTSERLLKCLLRGKELERIRRQESFTVDPPTEDEKVALTNFEDKENQVHGHSHFPDLSIKTIEKNVDGEVKKKKKKNPVKTVAWMVLIGDVIHNFVDGLAIGAAFTENVYMGVSISIAVLRFIESQRDIAILLHSGMSMRRALFLNFLSACVCFIGLVLGIVLGENTEANRWILAVAGGLFLYVPLVDMLPEMSEILDLTMKESVQEEIAGKHGEDSNIYLRHSDTKGLNYTQLPSAVLEALLSAADPSCLHETPRDPSKYKPSIGQAWGYGIGFVSLIVIISNIGGLLTPVMSKTFFQRLLQFLVAMAAGTLVGTGLLVLIPEAFNLMSCPDIKHSYIWKSVTTLVSIYIFFMSERILKCFLRDREVLVSSSEGLAALVNGLDDHSHSHLPTPSLGKEMSTEGVIKNSPVKTVAWMVLTGDVIHNFVDGMTIGSSFTQNVYMGVTISIAVLCEELPHELGDIAILIASGMTMKRALFLNFLSACVCCLGLVTGTILGETTDANRWILAIAGGVFLYVPLVDMLPDMSQSLDEQMRDAFIKTGRMLNRDVKLLVFVHGLGLILGICIILVVLYFSTSIQIN</sequence>
<protein>
    <recommendedName>
        <fullName evidence="10">Zinc transporter ZIP14</fullName>
    </recommendedName>
</protein>
<dbReference type="PANTHER" id="PTHR12191">
    <property type="entry name" value="SOLUTE CARRIER FAMILY 39"/>
    <property type="match status" value="1"/>
</dbReference>
<dbReference type="PANTHER" id="PTHR12191:SF37">
    <property type="entry name" value="ZINC TRANSPORTER FOI"/>
    <property type="match status" value="1"/>
</dbReference>
<feature type="transmembrane region" description="Helical" evidence="6">
    <location>
        <begin position="328"/>
        <end position="349"/>
    </location>
</feature>
<evidence type="ECO:0008006" key="10">
    <source>
        <dbReference type="Google" id="ProtNLM"/>
    </source>
</evidence>
<keyword evidence="4 6" id="KW-1133">Transmembrane helix</keyword>
<keyword evidence="9" id="KW-1185">Reference proteome</keyword>
<dbReference type="Proteomes" id="UP000245119">
    <property type="component" value="Linkage Group LG3"/>
</dbReference>
<evidence type="ECO:0000313" key="8">
    <source>
        <dbReference type="EMBL" id="PVD33459.1"/>
    </source>
</evidence>
<feature type="transmembrane region" description="Helical" evidence="6">
    <location>
        <begin position="548"/>
        <end position="569"/>
    </location>
</feature>
<feature type="transmembrane region" description="Helical" evidence="6">
    <location>
        <begin position="799"/>
        <end position="821"/>
    </location>
</feature>
<dbReference type="GO" id="GO:0140410">
    <property type="term" value="F:monoatomic cation:bicarbonate symporter activity"/>
    <property type="evidence" value="ECO:0007669"/>
    <property type="project" value="TreeGrafter"/>
</dbReference>
<organism evidence="8 9">
    <name type="scientific">Pomacea canaliculata</name>
    <name type="common">Golden apple snail</name>
    <dbReference type="NCBI Taxonomy" id="400727"/>
    <lineage>
        <taxon>Eukaryota</taxon>
        <taxon>Metazoa</taxon>
        <taxon>Spiralia</taxon>
        <taxon>Lophotrochozoa</taxon>
        <taxon>Mollusca</taxon>
        <taxon>Gastropoda</taxon>
        <taxon>Caenogastropoda</taxon>
        <taxon>Architaenioglossa</taxon>
        <taxon>Ampullarioidea</taxon>
        <taxon>Ampullariidae</taxon>
        <taxon>Pomacea</taxon>
    </lineage>
</organism>
<dbReference type="GO" id="GO:0071578">
    <property type="term" value="P:zinc ion import across plasma membrane"/>
    <property type="evidence" value="ECO:0007669"/>
    <property type="project" value="TreeGrafter"/>
</dbReference>